<evidence type="ECO:0000256" key="1">
    <source>
        <dbReference type="SAM" id="MobiDB-lite"/>
    </source>
</evidence>
<dbReference type="Proteomes" id="UP000484988">
    <property type="component" value="Unassembled WGS sequence"/>
</dbReference>
<keyword evidence="4" id="KW-1185">Reference proteome</keyword>
<feature type="region of interest" description="Disordered" evidence="1">
    <location>
        <begin position="48"/>
        <end position="67"/>
    </location>
</feature>
<proteinExistence type="predicted"/>
<dbReference type="EMBL" id="BLLG01000030">
    <property type="protein sequence ID" value="GFH39423.1"/>
    <property type="molecule type" value="Genomic_DNA"/>
</dbReference>
<evidence type="ECO:0000256" key="2">
    <source>
        <dbReference type="SAM" id="SignalP"/>
    </source>
</evidence>
<feature type="chain" id="PRO_5025397068" description="Secreted protein" evidence="2">
    <location>
        <begin position="23"/>
        <end position="91"/>
    </location>
</feature>
<dbReference type="AlphaFoldDB" id="A0A6A0B3Y9"/>
<evidence type="ECO:0000313" key="3">
    <source>
        <dbReference type="EMBL" id="GFH39423.1"/>
    </source>
</evidence>
<protein>
    <recommendedName>
        <fullName evidence="5">Secreted protein</fullName>
    </recommendedName>
</protein>
<evidence type="ECO:0008006" key="5">
    <source>
        <dbReference type="Google" id="ProtNLM"/>
    </source>
</evidence>
<gene>
    <name evidence="3" type="ORF">SCWH03_56900</name>
</gene>
<reference evidence="3 4" key="1">
    <citation type="submission" date="2020-02" db="EMBL/GenBank/DDBJ databases">
        <title>Whole Genome Shotgun Sequence of Streptomyces sp. strain CWH03.</title>
        <authorList>
            <person name="Dohra H."/>
            <person name="Kodani S."/>
            <person name="Yamamura H."/>
        </authorList>
    </citation>
    <scope>NUCLEOTIDE SEQUENCE [LARGE SCALE GENOMIC DNA]</scope>
    <source>
        <strain evidence="3 4">CWH03</strain>
    </source>
</reference>
<evidence type="ECO:0000313" key="4">
    <source>
        <dbReference type="Proteomes" id="UP000484988"/>
    </source>
</evidence>
<sequence>MIRAPRLRLPAFSSFLTGWSPAALSAASGWEASATLWRVADSARRPALKRVGKPPAAKHSDSAADGAGSVRVEGRFGCVAHKAFPIGVVGE</sequence>
<comment type="caution">
    <text evidence="3">The sequence shown here is derived from an EMBL/GenBank/DDBJ whole genome shotgun (WGS) entry which is preliminary data.</text>
</comment>
<feature type="signal peptide" evidence="2">
    <location>
        <begin position="1"/>
        <end position="22"/>
    </location>
</feature>
<keyword evidence="2" id="KW-0732">Signal</keyword>
<organism evidence="3 4">
    <name type="scientific">Streptomyces pacificus</name>
    <dbReference type="NCBI Taxonomy" id="2705029"/>
    <lineage>
        <taxon>Bacteria</taxon>
        <taxon>Bacillati</taxon>
        <taxon>Actinomycetota</taxon>
        <taxon>Actinomycetes</taxon>
        <taxon>Kitasatosporales</taxon>
        <taxon>Streptomycetaceae</taxon>
        <taxon>Streptomyces</taxon>
    </lineage>
</organism>
<name>A0A6A0B3Y9_9ACTN</name>
<accession>A0A6A0B3Y9</accession>